<feature type="compositionally biased region" description="Basic and acidic residues" evidence="11">
    <location>
        <begin position="50"/>
        <end position="60"/>
    </location>
</feature>
<evidence type="ECO:0000256" key="10">
    <source>
        <dbReference type="ARBA" id="ARBA00045970"/>
    </source>
</evidence>
<dbReference type="GO" id="GO:0005737">
    <property type="term" value="C:cytoplasm"/>
    <property type="evidence" value="ECO:0007669"/>
    <property type="project" value="UniProtKB-SubCell"/>
</dbReference>
<accession>A0A0A9VY75</accession>
<evidence type="ECO:0000256" key="6">
    <source>
        <dbReference type="ARBA" id="ARBA00022728"/>
    </source>
</evidence>
<comment type="function">
    <text evidence="10">Protein associated with the U5 snRNP, during its maturation and its post-splicing recycling and which is required for spliceosomal tri-snRNP complex assembly in the nucleus. Has a molecular sequestering activity and transiently hinders SNRNP200 binding sites for constitutive splicing factors that intervene later during the assembly of the spliceosome and splicing. Together with its molecular sequestering activity, may also function as a molecular adapter and placeholder, coordinating the assembly of the U5 snRNP and its association with the U4/U6 di-snRNP.</text>
</comment>
<dbReference type="EMBL" id="GDHC01000967">
    <property type="protein sequence ID" value="JAQ17662.1"/>
    <property type="molecule type" value="Transcribed_RNA"/>
</dbReference>
<dbReference type="EMBL" id="GBRD01007124">
    <property type="protein sequence ID" value="JAG58697.1"/>
    <property type="molecule type" value="Transcribed_RNA"/>
</dbReference>
<evidence type="ECO:0000256" key="8">
    <source>
        <dbReference type="ARBA" id="ARBA00023242"/>
    </source>
</evidence>
<dbReference type="GO" id="GO:0005681">
    <property type="term" value="C:spliceosomal complex"/>
    <property type="evidence" value="ECO:0007669"/>
    <property type="project" value="UniProtKB-KW"/>
</dbReference>
<dbReference type="EMBL" id="GBHO01043020">
    <property type="protein sequence ID" value="JAG00584.1"/>
    <property type="molecule type" value="Transcribed_RNA"/>
</dbReference>
<evidence type="ECO:0000256" key="4">
    <source>
        <dbReference type="ARBA" id="ARBA00022490"/>
    </source>
</evidence>
<dbReference type="GO" id="GO:0006397">
    <property type="term" value="P:mRNA processing"/>
    <property type="evidence" value="ECO:0007669"/>
    <property type="project" value="UniProtKB-KW"/>
</dbReference>
<dbReference type="GO" id="GO:0008380">
    <property type="term" value="P:RNA splicing"/>
    <property type="evidence" value="ECO:0007669"/>
    <property type="project" value="UniProtKB-KW"/>
</dbReference>
<evidence type="ECO:0000313" key="13">
    <source>
        <dbReference type="EMBL" id="JAG49748.1"/>
    </source>
</evidence>
<evidence type="ECO:0000256" key="3">
    <source>
        <dbReference type="ARBA" id="ARBA00010362"/>
    </source>
</evidence>
<proteinExistence type="inferred from homology"/>
<keyword evidence="7" id="KW-0508">mRNA splicing</keyword>
<dbReference type="InterPro" id="IPR029338">
    <property type="entry name" value="TSSC4"/>
</dbReference>
<reference evidence="13" key="3">
    <citation type="submission" date="2014-09" db="EMBL/GenBank/DDBJ databases">
        <authorList>
            <person name="Magalhaes I.L.F."/>
            <person name="Oliveira U."/>
            <person name="Santos F.R."/>
            <person name="Vidigal T.H.D.A."/>
            <person name="Brescovit A.D."/>
            <person name="Santos A.J."/>
        </authorList>
    </citation>
    <scope>NUCLEOTIDE SEQUENCE</scope>
</reference>
<name>A0A0A9VY75_LYGHE</name>
<evidence type="ECO:0000256" key="2">
    <source>
        <dbReference type="ARBA" id="ARBA00004496"/>
    </source>
</evidence>
<feature type="region of interest" description="Disordered" evidence="11">
    <location>
        <begin position="50"/>
        <end position="88"/>
    </location>
</feature>
<evidence type="ECO:0000256" key="1">
    <source>
        <dbReference type="ARBA" id="ARBA00004123"/>
    </source>
</evidence>
<reference evidence="12" key="1">
    <citation type="journal article" date="2014" name="PLoS ONE">
        <title>Transcriptome-Based Identification of ABC Transporters in the Western Tarnished Plant Bug Lygus hesperus.</title>
        <authorList>
            <person name="Hull J.J."/>
            <person name="Chaney K."/>
            <person name="Geib S.M."/>
            <person name="Fabrick J.A."/>
            <person name="Brent C.S."/>
            <person name="Walsh D."/>
            <person name="Lavine L.C."/>
        </authorList>
    </citation>
    <scope>NUCLEOTIDE SEQUENCE</scope>
</reference>
<evidence type="ECO:0000256" key="11">
    <source>
        <dbReference type="SAM" id="MobiDB-lite"/>
    </source>
</evidence>
<gene>
    <name evidence="12" type="primary">TSSC4</name>
    <name evidence="14" type="synonym">TSSC4_0</name>
    <name evidence="15" type="synonym">TSSC4_5</name>
    <name evidence="12" type="ORF">CM83_72851</name>
    <name evidence="14" type="ORF">g.72494</name>
    <name evidence="15" type="ORF">g.72498</name>
</gene>
<organism evidence="12">
    <name type="scientific">Lygus hesperus</name>
    <name type="common">Western plant bug</name>
    <dbReference type="NCBI Taxonomy" id="30085"/>
    <lineage>
        <taxon>Eukaryota</taxon>
        <taxon>Metazoa</taxon>
        <taxon>Ecdysozoa</taxon>
        <taxon>Arthropoda</taxon>
        <taxon>Hexapoda</taxon>
        <taxon>Insecta</taxon>
        <taxon>Pterygota</taxon>
        <taxon>Neoptera</taxon>
        <taxon>Paraneoptera</taxon>
        <taxon>Hemiptera</taxon>
        <taxon>Heteroptera</taxon>
        <taxon>Panheteroptera</taxon>
        <taxon>Cimicomorpha</taxon>
        <taxon>Miridae</taxon>
        <taxon>Mirini</taxon>
        <taxon>Lygus</taxon>
    </lineage>
</organism>
<dbReference type="EMBL" id="GDHC01012719">
    <property type="protein sequence ID" value="JAQ05910.1"/>
    <property type="molecule type" value="Transcribed_RNA"/>
</dbReference>
<evidence type="ECO:0000256" key="5">
    <source>
        <dbReference type="ARBA" id="ARBA00022664"/>
    </source>
</evidence>
<dbReference type="PANTHER" id="PTHR13445:SF3">
    <property type="entry name" value="U5 SMALL NUCLEAR RIBONUCLEOPROTEIN TSSC4"/>
    <property type="match status" value="1"/>
</dbReference>
<evidence type="ECO:0000256" key="7">
    <source>
        <dbReference type="ARBA" id="ARBA00023187"/>
    </source>
</evidence>
<evidence type="ECO:0000313" key="15">
    <source>
        <dbReference type="EMBL" id="JAQ17662.1"/>
    </source>
</evidence>
<dbReference type="Pfam" id="PF15264">
    <property type="entry name" value="TSSC4"/>
    <property type="match status" value="1"/>
</dbReference>
<dbReference type="PANTHER" id="PTHR13445">
    <property type="entry name" value="TUMOR SUPPRESSING SUBTRANSFERABLE CANDIDATE 4 TSSC4"/>
    <property type="match status" value="1"/>
</dbReference>
<evidence type="ECO:0000313" key="12">
    <source>
        <dbReference type="EMBL" id="JAG00584.1"/>
    </source>
</evidence>
<reference evidence="14" key="4">
    <citation type="journal article" date="2016" name="Gigascience">
        <title>De novo construction of an expanded transcriptome assembly for the western tarnished plant bug, Lygus hesperus.</title>
        <authorList>
            <person name="Tassone E.E."/>
            <person name="Geib S.M."/>
            <person name="Hall B."/>
            <person name="Fabrick J.A."/>
            <person name="Brent C.S."/>
            <person name="Hull J.J."/>
        </authorList>
    </citation>
    <scope>NUCLEOTIDE SEQUENCE</scope>
</reference>
<feature type="region of interest" description="Disordered" evidence="11">
    <location>
        <begin position="127"/>
        <end position="162"/>
    </location>
</feature>
<comment type="similarity">
    <text evidence="3">Belongs to the TSSC4 family.</text>
</comment>
<keyword evidence="4" id="KW-0963">Cytoplasm</keyword>
<protein>
    <recommendedName>
        <fullName evidence="9">U5 small nuclear ribonucleoprotein TSSC4</fullName>
    </recommendedName>
</protein>
<feature type="compositionally biased region" description="Basic and acidic residues" evidence="11">
    <location>
        <begin position="151"/>
        <end position="162"/>
    </location>
</feature>
<dbReference type="AlphaFoldDB" id="A0A0A9VY75"/>
<keyword evidence="6" id="KW-0747">Spliceosome</keyword>
<keyword evidence="5" id="KW-0507">mRNA processing</keyword>
<comment type="subcellular location">
    <subcellularLocation>
        <location evidence="2">Cytoplasm</location>
    </subcellularLocation>
    <subcellularLocation>
        <location evidence="1">Nucleus</location>
    </subcellularLocation>
</comment>
<dbReference type="EMBL" id="GBRD01016078">
    <property type="protein sequence ID" value="JAG49748.1"/>
    <property type="molecule type" value="Transcribed_RNA"/>
</dbReference>
<reference evidence="12" key="2">
    <citation type="submission" date="2014-07" db="EMBL/GenBank/DDBJ databases">
        <authorList>
            <person name="Hull J."/>
        </authorList>
    </citation>
    <scope>NUCLEOTIDE SEQUENCE</scope>
</reference>
<evidence type="ECO:0000313" key="14">
    <source>
        <dbReference type="EMBL" id="JAQ05910.1"/>
    </source>
</evidence>
<keyword evidence="8" id="KW-0539">Nucleus</keyword>
<evidence type="ECO:0000256" key="9">
    <source>
        <dbReference type="ARBA" id="ARBA00035304"/>
    </source>
</evidence>
<sequence length="218" mass="24828">MKLDEKFFLDGNDEFSNRQKNVFAALDQMSSSQPENRYVQRENEFRERRAVVTSARRETRPLQGQESLFKAEPQPLKRRSPAMNLKSVPDFVKHPTKWKKYDLGDDVMSDKTNQTAAMAFLKEIKERKSAELEGPSTSSSMPPPVKFNRHVKSDGSSKLADKVDPIEKPTFVDGKLTMPEYVVGAEKKKRSPKKQTVVAIGNAVKLGHLEDEENEEDE</sequence>